<dbReference type="InterPro" id="IPR042447">
    <property type="entry name" value="Anosmin-1"/>
</dbReference>
<evidence type="ECO:0000313" key="4">
    <source>
        <dbReference type="EnsemblMetazoa" id="LLOJ002397-PA"/>
    </source>
</evidence>
<feature type="signal peptide" evidence="1">
    <location>
        <begin position="1"/>
        <end position="22"/>
    </location>
</feature>
<dbReference type="PANTHER" id="PTHR14131">
    <property type="entry name" value="ANOSMIN"/>
    <property type="match status" value="1"/>
</dbReference>
<dbReference type="InterPro" id="IPR013783">
    <property type="entry name" value="Ig-like_fold"/>
</dbReference>
<dbReference type="PROSITE" id="PS50853">
    <property type="entry name" value="FN3"/>
    <property type="match status" value="1"/>
</dbReference>
<dbReference type="VEuPathDB" id="VectorBase:LLONM1_008351"/>
<dbReference type="Pfam" id="PF00041">
    <property type="entry name" value="fn3"/>
    <property type="match status" value="1"/>
</dbReference>
<evidence type="ECO:0000256" key="1">
    <source>
        <dbReference type="SAM" id="SignalP"/>
    </source>
</evidence>
<evidence type="ECO:0000313" key="5">
    <source>
        <dbReference type="Proteomes" id="UP000092461"/>
    </source>
</evidence>
<dbReference type="InterPro" id="IPR036116">
    <property type="entry name" value="FN3_sf"/>
</dbReference>
<dbReference type="Proteomes" id="UP000092461">
    <property type="component" value="Unassembled WGS sequence"/>
</dbReference>
<dbReference type="SUPFAM" id="SSF57256">
    <property type="entry name" value="Elafin-like"/>
    <property type="match status" value="1"/>
</dbReference>
<dbReference type="EMBL" id="AJWK01007838">
    <property type="status" value="NOT_ANNOTATED_CDS"/>
    <property type="molecule type" value="Genomic_DNA"/>
</dbReference>
<accession>A0A1B0CDH7</accession>
<dbReference type="EnsemblMetazoa" id="LLOJ002397-RA">
    <property type="protein sequence ID" value="LLOJ002397-PA"/>
    <property type="gene ID" value="LLOJ002397"/>
</dbReference>
<dbReference type="InterPro" id="IPR008197">
    <property type="entry name" value="WAP_dom"/>
</dbReference>
<organism evidence="4 5">
    <name type="scientific">Lutzomyia longipalpis</name>
    <name type="common">Sand fly</name>
    <dbReference type="NCBI Taxonomy" id="7200"/>
    <lineage>
        <taxon>Eukaryota</taxon>
        <taxon>Metazoa</taxon>
        <taxon>Ecdysozoa</taxon>
        <taxon>Arthropoda</taxon>
        <taxon>Hexapoda</taxon>
        <taxon>Insecta</taxon>
        <taxon>Pterygota</taxon>
        <taxon>Neoptera</taxon>
        <taxon>Endopterygota</taxon>
        <taxon>Diptera</taxon>
        <taxon>Nematocera</taxon>
        <taxon>Psychodoidea</taxon>
        <taxon>Psychodidae</taxon>
        <taxon>Lutzomyia</taxon>
        <taxon>Lutzomyia</taxon>
    </lineage>
</organism>
<dbReference type="GO" id="GO:0009986">
    <property type="term" value="C:cell surface"/>
    <property type="evidence" value="ECO:0007669"/>
    <property type="project" value="TreeGrafter"/>
</dbReference>
<dbReference type="Gene3D" id="4.10.75.10">
    <property type="entry name" value="Elafin-like"/>
    <property type="match status" value="1"/>
</dbReference>
<keyword evidence="1" id="KW-0732">Signal</keyword>
<name>A0A1B0CDH7_LUTLO</name>
<keyword evidence="5" id="KW-1185">Reference proteome</keyword>
<dbReference type="Pfam" id="PF00095">
    <property type="entry name" value="WAP"/>
    <property type="match status" value="1"/>
</dbReference>
<evidence type="ECO:0000259" key="2">
    <source>
        <dbReference type="PROSITE" id="PS50853"/>
    </source>
</evidence>
<dbReference type="InterPro" id="IPR036645">
    <property type="entry name" value="Elafin-like_sf"/>
</dbReference>
<dbReference type="SMART" id="SM00060">
    <property type="entry name" value="FN3"/>
    <property type="match status" value="2"/>
</dbReference>
<dbReference type="GO" id="GO:0030414">
    <property type="term" value="F:peptidase inhibitor activity"/>
    <property type="evidence" value="ECO:0007669"/>
    <property type="project" value="InterPro"/>
</dbReference>
<dbReference type="PANTHER" id="PTHR14131:SF5">
    <property type="entry name" value="ANOSMIN-1"/>
    <property type="match status" value="1"/>
</dbReference>
<dbReference type="VEuPathDB" id="VectorBase:LLOJ002397"/>
<dbReference type="PROSITE" id="PS51390">
    <property type="entry name" value="WAP"/>
    <property type="match status" value="1"/>
</dbReference>
<dbReference type="SUPFAM" id="SSF49265">
    <property type="entry name" value="Fibronectin type III"/>
    <property type="match status" value="1"/>
</dbReference>
<evidence type="ECO:0008006" key="6">
    <source>
        <dbReference type="Google" id="ProtNLM"/>
    </source>
</evidence>
<reference evidence="4" key="1">
    <citation type="submission" date="2020-05" db="UniProtKB">
        <authorList>
            <consortium name="EnsemblMetazoa"/>
        </authorList>
    </citation>
    <scope>IDENTIFICATION</scope>
    <source>
        <strain evidence="4">Jacobina</strain>
    </source>
</reference>
<dbReference type="GO" id="GO:0005576">
    <property type="term" value="C:extracellular region"/>
    <property type="evidence" value="ECO:0007669"/>
    <property type="project" value="InterPro"/>
</dbReference>
<dbReference type="Gene3D" id="2.60.40.10">
    <property type="entry name" value="Immunoglobulins"/>
    <property type="match status" value="2"/>
</dbReference>
<dbReference type="SMART" id="SM00217">
    <property type="entry name" value="WAP"/>
    <property type="match status" value="1"/>
</dbReference>
<dbReference type="CDD" id="cd00063">
    <property type="entry name" value="FN3"/>
    <property type="match status" value="2"/>
</dbReference>
<feature type="chain" id="PRO_5008405642" description="Adhesion-type protein" evidence="1">
    <location>
        <begin position="23"/>
        <end position="499"/>
    </location>
</feature>
<feature type="domain" description="Fibronectin type-III" evidence="2">
    <location>
        <begin position="249"/>
        <end position="353"/>
    </location>
</feature>
<dbReference type="GO" id="GO:0030182">
    <property type="term" value="P:neuron differentiation"/>
    <property type="evidence" value="ECO:0007669"/>
    <property type="project" value="TreeGrafter"/>
</dbReference>
<proteinExistence type="predicted"/>
<protein>
    <recommendedName>
        <fullName evidence="6">Adhesion-type protein</fullName>
    </recommendedName>
</protein>
<dbReference type="InterPro" id="IPR003961">
    <property type="entry name" value="FN3_dom"/>
</dbReference>
<dbReference type="AlphaFoldDB" id="A0A1B0CDH7"/>
<evidence type="ECO:0000259" key="3">
    <source>
        <dbReference type="PROSITE" id="PS51390"/>
    </source>
</evidence>
<feature type="domain" description="WAP" evidence="3">
    <location>
        <begin position="65"/>
        <end position="116"/>
    </location>
</feature>
<sequence>MRSKMGLLVAVAIFCTFLGTEAHRRSTFGNYSSTESLMQMRCHVKCLDKPPNICNMNTCMEQLRTMPKFGMCPPIPMEDEHLTPCRDACHGADWRCPDAQKCCRQSCGGNVCTRPMGVDRNAFLPPMPYNLQLKEKRPGVRTVEISWEIRVVINRTSLFDFLIEGRSHVGPYFSDHKLGPWNGFPVQPIYDIKYRDVKVERKRHVGNIKLRPGRWYQFRVAAVNENGTRGYSSYSIPFQLTENVRLVPPPQNLTFGTFRIEKNSTISTIVAWKAPEGEKIPITKYKISWFLRGKRRMLPNNQSTVPQSVKFVEIGNLQPNAIYCVHVQAIAGVGKNRSKSRRETKLLNTTIPGSFILNTLDSPPSLVTTSLWTVPQDGMMGKLEHGLRHTGHGITMRYLATKLGELIVKASWPGKPHESYSIDLCRGKHCLDNPDTGEYRSVKTHVNFLEFINLKFSTLYSIRLRATNHASGRHYNTLRTFSTPLCENFRRKHGLSIPC</sequence>